<keyword evidence="9" id="KW-1133">Transmembrane helix</keyword>
<dbReference type="RefSeq" id="WP_168737776.1">
    <property type="nucleotide sequence ID" value="NZ_JABAHZ010000001.1"/>
</dbReference>
<dbReference type="InterPro" id="IPR036890">
    <property type="entry name" value="HATPase_C_sf"/>
</dbReference>
<feature type="domain" description="Histidine kinase/HSP90-like ATPase" evidence="11">
    <location>
        <begin position="643"/>
        <end position="741"/>
    </location>
</feature>
<dbReference type="PANTHER" id="PTHR41523:SF8">
    <property type="entry name" value="ETHYLENE RESPONSE SENSOR PROTEIN"/>
    <property type="match status" value="1"/>
</dbReference>
<gene>
    <name evidence="12" type="ORF">HGH91_07365</name>
</gene>
<evidence type="ECO:0000256" key="2">
    <source>
        <dbReference type="ARBA" id="ARBA00012438"/>
    </source>
</evidence>
<keyword evidence="5" id="KW-0547">Nucleotide-binding</keyword>
<proteinExistence type="predicted"/>
<evidence type="ECO:0000256" key="3">
    <source>
        <dbReference type="ARBA" id="ARBA00022553"/>
    </source>
</evidence>
<evidence type="ECO:0000256" key="7">
    <source>
        <dbReference type="ARBA" id="ARBA00022840"/>
    </source>
</evidence>
<dbReference type="Pfam" id="PF02518">
    <property type="entry name" value="HATPase_c"/>
    <property type="match status" value="1"/>
</dbReference>
<keyword evidence="6 12" id="KW-0418">Kinase</keyword>
<dbReference type="Pfam" id="PF13181">
    <property type="entry name" value="TPR_8"/>
    <property type="match status" value="1"/>
</dbReference>
<dbReference type="SMART" id="SM00028">
    <property type="entry name" value="TPR"/>
    <property type="match status" value="5"/>
</dbReference>
<evidence type="ECO:0000256" key="1">
    <source>
        <dbReference type="ARBA" id="ARBA00000085"/>
    </source>
</evidence>
<dbReference type="Pfam" id="PF07568">
    <property type="entry name" value="HisKA_2"/>
    <property type="match status" value="1"/>
</dbReference>
<keyword evidence="9" id="KW-0472">Membrane</keyword>
<comment type="caution">
    <text evidence="12">The sequence shown here is derived from an EMBL/GenBank/DDBJ whole genome shotgun (WGS) entry which is preliminary data.</text>
</comment>
<accession>A0A847SLF7</accession>
<dbReference type="Gene3D" id="3.30.450.20">
    <property type="entry name" value="PAS domain"/>
    <property type="match status" value="1"/>
</dbReference>
<keyword evidence="8" id="KW-0175">Coiled coil</keyword>
<keyword evidence="3" id="KW-0597">Phosphoprotein</keyword>
<protein>
    <recommendedName>
        <fullName evidence="2">histidine kinase</fullName>
        <ecNumber evidence="2">2.7.13.3</ecNumber>
    </recommendedName>
</protein>
<dbReference type="InterPro" id="IPR011495">
    <property type="entry name" value="Sig_transdc_His_kin_sub2_dim/P"/>
</dbReference>
<keyword evidence="7" id="KW-0067">ATP-binding</keyword>
<keyword evidence="13" id="KW-1185">Reference proteome</keyword>
<feature type="coiled-coil region" evidence="8">
    <location>
        <begin position="511"/>
        <end position="541"/>
    </location>
</feature>
<dbReference type="InterPro" id="IPR003594">
    <property type="entry name" value="HATPase_dom"/>
</dbReference>
<dbReference type="SUPFAM" id="SSF55874">
    <property type="entry name" value="ATPase domain of HSP90 chaperone/DNA topoisomerase II/histidine kinase"/>
    <property type="match status" value="1"/>
</dbReference>
<evidence type="ECO:0000256" key="4">
    <source>
        <dbReference type="ARBA" id="ARBA00022679"/>
    </source>
</evidence>
<dbReference type="SUPFAM" id="SSF81901">
    <property type="entry name" value="HCP-like"/>
    <property type="match status" value="1"/>
</dbReference>
<feature type="chain" id="PRO_5032747734" description="histidine kinase" evidence="10">
    <location>
        <begin position="21"/>
        <end position="745"/>
    </location>
</feature>
<keyword evidence="9" id="KW-0812">Transmembrane</keyword>
<evidence type="ECO:0000256" key="5">
    <source>
        <dbReference type="ARBA" id="ARBA00022741"/>
    </source>
</evidence>
<dbReference type="PANTHER" id="PTHR41523">
    <property type="entry name" value="TWO-COMPONENT SYSTEM SENSOR PROTEIN"/>
    <property type="match status" value="1"/>
</dbReference>
<dbReference type="GO" id="GO:0004673">
    <property type="term" value="F:protein histidine kinase activity"/>
    <property type="evidence" value="ECO:0007669"/>
    <property type="project" value="UniProtKB-EC"/>
</dbReference>
<sequence length="745" mass="86063">MLLRIILAGSLITFVNLCSAQVTSSLSKAQLLKEIKRELPDSMRQRYYNQLGEAYVAEAFRKNDVIDSAFFFLRKSVYLVDSSNVADNEITRQGLSLLGMAYIRNKDFRSGIKVFDQVINSYKRTGNKEKEADTRMSEASCLSYFDVFPDIVEQHFKSAFLLYTICGKTKKIIDAELELANFYIQNNKFFLAEDDLHLALKDTIKNNFYRVPEIYCLLSTASRYEGNFNKALKYAFKSVNSLKPDRDSDILIICYGELGLVYQELDQLESSIYWYKKCLEVRTGIPTDRFAYWTAYLTILQMIKANQTKQAFDLLRKLSSSYPPVHVDEKASLSQSLAHCYNAMHNYDKAEMYFFDMLKQYDKGDKNSEILMIANYDIGKFFATRQYYKKAKPYLEKAAALSKYTTASREMDLHFLLFKVDSAEGNFTAAIQHQQKSKALSDSIFTVTKNQQIEELLIQYQTEKKDQNIRLLEKESKLQHTALVYAHQTRNWLTGVAILFVIISGLLIYNSRLKQRTNKKLQEQRNEIEENNYALQHLVKEKEWLVREIHHRVKNNFQMVMGLLGSQSEYLETNEAIKAMTESQHRIQAMSLIHHKLYQSDNLSAINMAHYIHDLVDYLRDSFDIRQSVLFKLQIEPIELNLNYCIPMGLLLNEAITNAIKYAFPKNTKGEITILFKRVTGHELLLVIRDNGMGLPSSFDISRLGTLGLKLMKGLSEDIDGVLTINSNGGAEIMIRFIYDPERAN</sequence>
<keyword evidence="4" id="KW-0808">Transferase</keyword>
<reference evidence="12 13" key="1">
    <citation type="submission" date="2020-04" db="EMBL/GenBank/DDBJ databases">
        <authorList>
            <person name="Yin C."/>
        </authorList>
    </citation>
    <scope>NUCLEOTIDE SEQUENCE [LARGE SCALE GENOMIC DNA]</scope>
    <source>
        <strain evidence="12 13">Ak56</strain>
    </source>
</reference>
<dbReference type="SUPFAM" id="SSF48452">
    <property type="entry name" value="TPR-like"/>
    <property type="match status" value="1"/>
</dbReference>
<evidence type="ECO:0000256" key="9">
    <source>
        <dbReference type="SAM" id="Phobius"/>
    </source>
</evidence>
<dbReference type="Proteomes" id="UP000552864">
    <property type="component" value="Unassembled WGS sequence"/>
</dbReference>
<dbReference type="EC" id="2.7.13.3" evidence="2"/>
<evidence type="ECO:0000256" key="8">
    <source>
        <dbReference type="SAM" id="Coils"/>
    </source>
</evidence>
<dbReference type="InterPro" id="IPR011990">
    <property type="entry name" value="TPR-like_helical_dom_sf"/>
</dbReference>
<keyword evidence="10" id="KW-0732">Signal</keyword>
<feature type="signal peptide" evidence="10">
    <location>
        <begin position="1"/>
        <end position="20"/>
    </location>
</feature>
<dbReference type="InterPro" id="IPR019734">
    <property type="entry name" value="TPR_rpt"/>
</dbReference>
<dbReference type="AlphaFoldDB" id="A0A847SLF7"/>
<evidence type="ECO:0000313" key="13">
    <source>
        <dbReference type="Proteomes" id="UP000552864"/>
    </source>
</evidence>
<evidence type="ECO:0000259" key="11">
    <source>
        <dbReference type="SMART" id="SM00387"/>
    </source>
</evidence>
<comment type="catalytic activity">
    <reaction evidence="1">
        <text>ATP + protein L-histidine = ADP + protein N-phospho-L-histidine.</text>
        <dbReference type="EC" id="2.7.13.3"/>
    </reaction>
</comment>
<dbReference type="Gene3D" id="1.25.40.10">
    <property type="entry name" value="Tetratricopeptide repeat domain"/>
    <property type="match status" value="2"/>
</dbReference>
<evidence type="ECO:0000256" key="10">
    <source>
        <dbReference type="SAM" id="SignalP"/>
    </source>
</evidence>
<dbReference type="EMBL" id="JABAHZ010000001">
    <property type="protein sequence ID" value="NLR78438.1"/>
    <property type="molecule type" value="Genomic_DNA"/>
</dbReference>
<dbReference type="GO" id="GO:0005524">
    <property type="term" value="F:ATP binding"/>
    <property type="evidence" value="ECO:0007669"/>
    <property type="project" value="UniProtKB-KW"/>
</dbReference>
<feature type="transmembrane region" description="Helical" evidence="9">
    <location>
        <begin position="492"/>
        <end position="510"/>
    </location>
</feature>
<dbReference type="SMART" id="SM00387">
    <property type="entry name" value="HATPase_c"/>
    <property type="match status" value="1"/>
</dbReference>
<dbReference type="Gene3D" id="3.30.565.10">
    <property type="entry name" value="Histidine kinase-like ATPase, C-terminal domain"/>
    <property type="match status" value="1"/>
</dbReference>
<name>A0A847SLF7_9BACT</name>
<evidence type="ECO:0000256" key="6">
    <source>
        <dbReference type="ARBA" id="ARBA00022777"/>
    </source>
</evidence>
<organism evidence="12 13">
    <name type="scientific">Chitinophaga eiseniae</name>
    <dbReference type="NCBI Taxonomy" id="634771"/>
    <lineage>
        <taxon>Bacteria</taxon>
        <taxon>Pseudomonadati</taxon>
        <taxon>Bacteroidota</taxon>
        <taxon>Chitinophagia</taxon>
        <taxon>Chitinophagales</taxon>
        <taxon>Chitinophagaceae</taxon>
        <taxon>Chitinophaga</taxon>
    </lineage>
</organism>
<evidence type="ECO:0000313" key="12">
    <source>
        <dbReference type="EMBL" id="NLR78438.1"/>
    </source>
</evidence>